<dbReference type="GO" id="GO:0003723">
    <property type="term" value="F:RNA binding"/>
    <property type="evidence" value="ECO:0007669"/>
    <property type="project" value="UniProtKB-UniRule"/>
</dbReference>
<dbReference type="OrthoDB" id="9805462at2"/>
<accession>A0A059F8Y4</accession>
<dbReference type="NCBIfam" id="TIGR00086">
    <property type="entry name" value="smpB"/>
    <property type="match status" value="1"/>
</dbReference>
<dbReference type="CDD" id="cd09294">
    <property type="entry name" value="SmpB"/>
    <property type="match status" value="1"/>
</dbReference>
<keyword evidence="6" id="KW-1185">Reference proteome</keyword>
<dbReference type="SMR" id="A0A059F8Y4"/>
<evidence type="ECO:0000313" key="5">
    <source>
        <dbReference type="EMBL" id="KCZ87050.1"/>
    </source>
</evidence>
<dbReference type="PROSITE" id="PS01317">
    <property type="entry name" value="SSRP"/>
    <property type="match status" value="1"/>
</dbReference>
<evidence type="ECO:0000256" key="2">
    <source>
        <dbReference type="ARBA" id="ARBA00022884"/>
    </source>
</evidence>
<dbReference type="PANTHER" id="PTHR30308">
    <property type="entry name" value="TMRNA-BINDING COMPONENT OF TRANS-TRANSLATION TAGGING COMPLEX"/>
    <property type="match status" value="1"/>
</dbReference>
<keyword evidence="2 3" id="KW-0694">RNA-binding</keyword>
<dbReference type="RefSeq" id="WP_011647775.1">
    <property type="nucleotide sequence ID" value="NZ_ARYI01000020.1"/>
</dbReference>
<comment type="caution">
    <text evidence="5">The sequence shown here is derived from an EMBL/GenBank/DDBJ whole genome shotgun (WGS) entry which is preliminary data.</text>
</comment>
<dbReference type="Gene3D" id="2.40.280.10">
    <property type="match status" value="1"/>
</dbReference>
<comment type="similarity">
    <text evidence="3">Belongs to the SmpB family.</text>
</comment>
<dbReference type="PANTHER" id="PTHR30308:SF2">
    <property type="entry name" value="SSRA-BINDING PROTEIN"/>
    <property type="match status" value="1"/>
</dbReference>
<organism evidence="5 6">
    <name type="scientific">Hyphomonas hirschiana VP5</name>
    <dbReference type="NCBI Taxonomy" id="1280951"/>
    <lineage>
        <taxon>Bacteria</taxon>
        <taxon>Pseudomonadati</taxon>
        <taxon>Pseudomonadota</taxon>
        <taxon>Alphaproteobacteria</taxon>
        <taxon>Hyphomonadales</taxon>
        <taxon>Hyphomonadaceae</taxon>
        <taxon>Hyphomonas</taxon>
    </lineage>
</organism>
<proteinExistence type="inferred from homology"/>
<dbReference type="NCBIfam" id="NF003843">
    <property type="entry name" value="PRK05422.1"/>
    <property type="match status" value="1"/>
</dbReference>
<dbReference type="PATRIC" id="fig|1280951.3.peg.3274"/>
<reference evidence="5 6" key="1">
    <citation type="submission" date="2013-04" db="EMBL/GenBank/DDBJ databases">
        <title>Hyphomonas hirschiana VP5 Genome Sequencing.</title>
        <authorList>
            <person name="Lai Q."/>
            <person name="Shao Z."/>
        </authorList>
    </citation>
    <scope>NUCLEOTIDE SEQUENCE [LARGE SCALE GENOMIC DNA]</scope>
    <source>
        <strain evidence="5 6">VP5</strain>
    </source>
</reference>
<name>A0A059F8Y4_9PROT</name>
<evidence type="ECO:0000256" key="3">
    <source>
        <dbReference type="HAMAP-Rule" id="MF_00023"/>
    </source>
</evidence>
<gene>
    <name evidence="3 5" type="primary">smpB</name>
    <name evidence="5" type="ORF">HHI_16242</name>
</gene>
<protein>
    <recommendedName>
        <fullName evidence="3">SsrA-binding protein</fullName>
    </recommendedName>
    <alternativeName>
        <fullName evidence="3">Small protein B</fullName>
    </alternativeName>
</protein>
<dbReference type="GO" id="GO:0005829">
    <property type="term" value="C:cytosol"/>
    <property type="evidence" value="ECO:0007669"/>
    <property type="project" value="TreeGrafter"/>
</dbReference>
<dbReference type="GO" id="GO:0070930">
    <property type="term" value="P:trans-translation-dependent protein tagging"/>
    <property type="evidence" value="ECO:0007669"/>
    <property type="project" value="TreeGrafter"/>
</dbReference>
<dbReference type="Proteomes" id="UP000025061">
    <property type="component" value="Unassembled WGS sequence"/>
</dbReference>
<evidence type="ECO:0000256" key="1">
    <source>
        <dbReference type="ARBA" id="ARBA00022490"/>
    </source>
</evidence>
<sequence length="161" mass="18387">MATKKNEQIKGRTDGLVAENRRSRREYSVEDTLEAGIMLVGSEVKSLREGRANIAESYASVEQGELWLINAEIQTYGGANRFNHEPRRKRKLLVSRRELSKLSQEVERAGRTIVPLKLYFNDKGRAKLLIGVATGRKAHDKREHEAKRDWARDKARIMKAG</sequence>
<dbReference type="SUPFAM" id="SSF74982">
    <property type="entry name" value="Small protein B (SmpB)"/>
    <property type="match status" value="1"/>
</dbReference>
<comment type="function">
    <text evidence="3">Required for rescue of stalled ribosomes mediated by trans-translation. Binds to transfer-messenger RNA (tmRNA), required for stable association of tmRNA with ribosomes. tmRNA and SmpB together mimic tRNA shape, replacing the anticodon stem-loop with SmpB. tmRNA is encoded by the ssrA gene; the 2 termini fold to resemble tRNA(Ala) and it encodes a 'tag peptide', a short internal open reading frame. During trans-translation Ala-aminoacylated tmRNA acts like a tRNA, entering the A-site of stalled ribosomes, displacing the stalled mRNA. The ribosome then switches to translate the ORF on the tmRNA; the nascent peptide is terminated with the 'tag peptide' encoded by the tmRNA and targeted for degradation. The ribosome is freed to recommence translation, which seems to be the essential function of trans-translation.</text>
</comment>
<dbReference type="Pfam" id="PF01668">
    <property type="entry name" value="SmpB"/>
    <property type="match status" value="1"/>
</dbReference>
<keyword evidence="1 3" id="KW-0963">Cytoplasm</keyword>
<comment type="subcellular location">
    <subcellularLocation>
        <location evidence="3">Cytoplasm</location>
    </subcellularLocation>
    <text evidence="3">The tmRNA-SmpB complex associates with stalled 70S ribosomes.</text>
</comment>
<dbReference type="GO" id="GO:0070929">
    <property type="term" value="P:trans-translation"/>
    <property type="evidence" value="ECO:0007669"/>
    <property type="project" value="UniProtKB-UniRule"/>
</dbReference>
<dbReference type="AlphaFoldDB" id="A0A059F8Y4"/>
<evidence type="ECO:0000313" key="6">
    <source>
        <dbReference type="Proteomes" id="UP000025061"/>
    </source>
</evidence>
<dbReference type="EMBL" id="ARYI01000020">
    <property type="protein sequence ID" value="KCZ87050.1"/>
    <property type="molecule type" value="Genomic_DNA"/>
</dbReference>
<dbReference type="InterPro" id="IPR023620">
    <property type="entry name" value="SmpB"/>
</dbReference>
<evidence type="ECO:0000256" key="4">
    <source>
        <dbReference type="SAM" id="MobiDB-lite"/>
    </source>
</evidence>
<dbReference type="InterPro" id="IPR020081">
    <property type="entry name" value="SsrA-bd_prot_CS"/>
</dbReference>
<dbReference type="InterPro" id="IPR000037">
    <property type="entry name" value="SsrA-bd_prot"/>
</dbReference>
<dbReference type="HAMAP" id="MF_00023">
    <property type="entry name" value="SmpB"/>
    <property type="match status" value="1"/>
</dbReference>
<feature type="region of interest" description="Disordered" evidence="4">
    <location>
        <begin position="1"/>
        <end position="23"/>
    </location>
</feature>